<protein>
    <submittedName>
        <fullName evidence="3">Glycoside hydrolase family 16 protein</fullName>
    </submittedName>
</protein>
<proteinExistence type="inferred from homology"/>
<accession>A0A2S1QZ62</accession>
<dbReference type="PROSITE" id="PS51762">
    <property type="entry name" value="GH16_2"/>
    <property type="match status" value="1"/>
</dbReference>
<dbReference type="Pfam" id="PF00722">
    <property type="entry name" value="Glyco_hydro_16"/>
    <property type="match status" value="1"/>
</dbReference>
<gene>
    <name evidence="3" type="ORF">HYN59_11290</name>
</gene>
<dbReference type="EMBL" id="CP029186">
    <property type="protein sequence ID" value="AWH85654.1"/>
    <property type="molecule type" value="Genomic_DNA"/>
</dbReference>
<name>A0A2S1QZ62_9FLAO</name>
<dbReference type="OrthoDB" id="9809583at2"/>
<dbReference type="Proteomes" id="UP000244929">
    <property type="component" value="Chromosome"/>
</dbReference>
<dbReference type="GO" id="GO:0005975">
    <property type="term" value="P:carbohydrate metabolic process"/>
    <property type="evidence" value="ECO:0007669"/>
    <property type="project" value="InterPro"/>
</dbReference>
<dbReference type="SUPFAM" id="SSF49899">
    <property type="entry name" value="Concanavalin A-like lectins/glucanases"/>
    <property type="match status" value="1"/>
</dbReference>
<dbReference type="InterPro" id="IPR013320">
    <property type="entry name" value="ConA-like_dom_sf"/>
</dbReference>
<keyword evidence="4" id="KW-1185">Reference proteome</keyword>
<evidence type="ECO:0000256" key="1">
    <source>
        <dbReference type="ARBA" id="ARBA00006865"/>
    </source>
</evidence>
<comment type="similarity">
    <text evidence="1">Belongs to the glycosyl hydrolase 16 family.</text>
</comment>
<dbReference type="Gene3D" id="2.60.120.200">
    <property type="match status" value="1"/>
</dbReference>
<dbReference type="AlphaFoldDB" id="A0A2S1QZ62"/>
<dbReference type="PANTHER" id="PTHR10963:SF55">
    <property type="entry name" value="GLYCOSIDE HYDROLASE FAMILY 16 PROTEIN"/>
    <property type="match status" value="1"/>
</dbReference>
<dbReference type="KEGG" id="falb:HYN59_11290"/>
<organism evidence="3 4">
    <name type="scientific">Flavobacterium album</name>
    <dbReference type="NCBI Taxonomy" id="2175091"/>
    <lineage>
        <taxon>Bacteria</taxon>
        <taxon>Pseudomonadati</taxon>
        <taxon>Bacteroidota</taxon>
        <taxon>Flavobacteriia</taxon>
        <taxon>Flavobacteriales</taxon>
        <taxon>Flavobacteriaceae</taxon>
        <taxon>Flavobacterium</taxon>
    </lineage>
</organism>
<dbReference type="PANTHER" id="PTHR10963">
    <property type="entry name" value="GLYCOSYL HYDROLASE-RELATED"/>
    <property type="match status" value="1"/>
</dbReference>
<evidence type="ECO:0000259" key="2">
    <source>
        <dbReference type="PROSITE" id="PS51762"/>
    </source>
</evidence>
<dbReference type="InterPro" id="IPR050546">
    <property type="entry name" value="Glycosyl_Hydrlase_16"/>
</dbReference>
<sequence length="285" mass="31866">MLIAFAVSCNKKEDSAKTSSREEKPTDKKENIVFFDDFSGTAIDTANWTPRTDVFVNNEQQAYADSTATLYLDKNVEGAENGALVIKALYSPGYLAENGKKFDFISGRMDSRGKKEFTYGSMAARIKMPLGSGYWPAFWALGAQGKWPDCGEIDIMEYVGEPDWVGCAMHGPGYFGDTHLVNKVYFDGTDVADWHIYSADWTEDEILFKVDGKLFYRVTKPIVNNYGPWVFNKPHFLILNFALGGAYPAKINGVKTPYNGIPQSTVDDIKKGNAKVYVDWVKVTK</sequence>
<feature type="domain" description="GH16" evidence="2">
    <location>
        <begin position="19"/>
        <end position="285"/>
    </location>
</feature>
<evidence type="ECO:0000313" key="3">
    <source>
        <dbReference type="EMBL" id="AWH85654.1"/>
    </source>
</evidence>
<evidence type="ECO:0000313" key="4">
    <source>
        <dbReference type="Proteomes" id="UP000244929"/>
    </source>
</evidence>
<dbReference type="InterPro" id="IPR000757">
    <property type="entry name" value="Beta-glucanase-like"/>
</dbReference>
<dbReference type="GO" id="GO:0004553">
    <property type="term" value="F:hydrolase activity, hydrolyzing O-glycosyl compounds"/>
    <property type="evidence" value="ECO:0007669"/>
    <property type="project" value="InterPro"/>
</dbReference>
<dbReference type="CDD" id="cd08023">
    <property type="entry name" value="GH16_laminarinase_like"/>
    <property type="match status" value="1"/>
</dbReference>
<keyword evidence="3" id="KW-0378">Hydrolase</keyword>
<reference evidence="3 4" key="1">
    <citation type="submission" date="2018-04" db="EMBL/GenBank/DDBJ databases">
        <title>Genome sequencing of Flavobacterium sp. HYN0059.</title>
        <authorList>
            <person name="Yi H."/>
            <person name="Baek C."/>
        </authorList>
    </citation>
    <scope>NUCLEOTIDE SEQUENCE [LARGE SCALE GENOMIC DNA]</scope>
    <source>
        <strain evidence="3 4">HYN0059</strain>
    </source>
</reference>